<evidence type="ECO:0000256" key="5">
    <source>
        <dbReference type="RuleBase" id="RU361279"/>
    </source>
</evidence>
<accession>A0A1L8SBT3</accession>
<dbReference type="Proteomes" id="UP001268896">
    <property type="component" value="Unassembled WGS sequence"/>
</dbReference>
<name>A0A1L8SBT3_ENTCA</name>
<evidence type="ECO:0000313" key="12">
    <source>
        <dbReference type="Proteomes" id="UP001253851"/>
    </source>
</evidence>
<comment type="similarity">
    <text evidence="1 5">Belongs to the 5-formyltetrahydrofolate cyclo-ligase family.</text>
</comment>
<evidence type="ECO:0000256" key="4">
    <source>
        <dbReference type="PIRSR" id="PIRSR006806-1"/>
    </source>
</evidence>
<dbReference type="EC" id="6.3.3.2" evidence="5"/>
<dbReference type="PANTHER" id="PTHR23407">
    <property type="entry name" value="ATPASE INHIBITOR/5-FORMYLTETRAHYDROFOLATE CYCLO-LIGASE"/>
    <property type="match status" value="1"/>
</dbReference>
<dbReference type="InterPro" id="IPR037171">
    <property type="entry name" value="NagB/RpiA_transferase-like"/>
</dbReference>
<proteinExistence type="inferred from homology"/>
<reference evidence="9 10" key="1">
    <citation type="submission" date="2018-08" db="EMBL/GenBank/DDBJ databases">
        <title>A genome reference for cultivated species of the human gut microbiota.</title>
        <authorList>
            <person name="Zou Y."/>
            <person name="Xue W."/>
            <person name="Luo G."/>
        </authorList>
    </citation>
    <scope>NUCLEOTIDE SEQUENCE [LARGE SCALE GENOMIC DNA]</scope>
    <source>
        <strain evidence="9 10">AF48-16</strain>
    </source>
</reference>
<dbReference type="PIRSF" id="PIRSF006806">
    <property type="entry name" value="FTHF_cligase"/>
    <property type="match status" value="1"/>
</dbReference>
<dbReference type="EMBL" id="QRMZ01000009">
    <property type="protein sequence ID" value="RHK06526.1"/>
    <property type="molecule type" value="Genomic_DNA"/>
</dbReference>
<dbReference type="NCBIfam" id="TIGR02727">
    <property type="entry name" value="MTHFS_bact"/>
    <property type="match status" value="1"/>
</dbReference>
<dbReference type="Proteomes" id="UP001253851">
    <property type="component" value="Unassembled WGS sequence"/>
</dbReference>
<comment type="catalytic activity">
    <reaction evidence="5">
        <text>(6S)-5-formyl-5,6,7,8-tetrahydrofolate + ATP = (6R)-5,10-methenyltetrahydrofolate + ADP + phosphate</text>
        <dbReference type="Rhea" id="RHEA:10488"/>
        <dbReference type="ChEBI" id="CHEBI:30616"/>
        <dbReference type="ChEBI" id="CHEBI:43474"/>
        <dbReference type="ChEBI" id="CHEBI:57455"/>
        <dbReference type="ChEBI" id="CHEBI:57457"/>
        <dbReference type="ChEBI" id="CHEBI:456216"/>
        <dbReference type="EC" id="6.3.3.2"/>
    </reaction>
</comment>
<evidence type="ECO:0000313" key="9">
    <source>
        <dbReference type="EMBL" id="RHK06526.1"/>
    </source>
</evidence>
<dbReference type="OrthoDB" id="9801938at2"/>
<dbReference type="Proteomes" id="UP000422837">
    <property type="component" value="Chromosome"/>
</dbReference>
<dbReference type="EMBL" id="JARQDV010000003">
    <property type="protein sequence ID" value="MDT2964217.1"/>
    <property type="molecule type" value="Genomic_DNA"/>
</dbReference>
<dbReference type="RefSeq" id="WP_010749307.1">
    <property type="nucleotide sequence ID" value="NZ_BAAAXK010000017.1"/>
</dbReference>
<keyword evidence="5" id="KW-0460">Magnesium</keyword>
<dbReference type="InterPro" id="IPR024185">
    <property type="entry name" value="FTHF_cligase-like_sf"/>
</dbReference>
<dbReference type="GeneID" id="15142731"/>
<evidence type="ECO:0000256" key="3">
    <source>
        <dbReference type="ARBA" id="ARBA00022840"/>
    </source>
</evidence>
<evidence type="ECO:0000313" key="7">
    <source>
        <dbReference type="EMBL" id="MDT2982953.1"/>
    </source>
</evidence>
<dbReference type="GO" id="GO:0046872">
    <property type="term" value="F:metal ion binding"/>
    <property type="evidence" value="ECO:0007669"/>
    <property type="project" value="UniProtKB-KW"/>
</dbReference>
<keyword evidence="2 4" id="KW-0547">Nucleotide-binding</keyword>
<protein>
    <recommendedName>
        <fullName evidence="5">5-formyltetrahydrofolate cyclo-ligase</fullName>
        <ecNumber evidence="5">6.3.3.2</ecNumber>
    </recommendedName>
</protein>
<gene>
    <name evidence="9" type="ORF">DW084_08175</name>
    <name evidence="8" type="ORF">GFU50_11970</name>
    <name evidence="6" type="ORF">P7I32_06320</name>
    <name evidence="7" type="ORF">P7I34_09790</name>
</gene>
<feature type="binding site" evidence="4">
    <location>
        <position position="54"/>
    </location>
    <ligand>
        <name>substrate</name>
    </ligand>
</feature>
<feature type="binding site" evidence="4">
    <location>
        <begin position="3"/>
        <end position="7"/>
    </location>
    <ligand>
        <name>ATP</name>
        <dbReference type="ChEBI" id="CHEBI:30616"/>
    </ligand>
</feature>
<keyword evidence="9" id="KW-0436">Ligase</keyword>
<dbReference type="Proteomes" id="UP000286288">
    <property type="component" value="Unassembled WGS sequence"/>
</dbReference>
<keyword evidence="3 4" id="KW-0067">ATP-binding</keyword>
<dbReference type="Gene3D" id="3.40.50.10420">
    <property type="entry name" value="NagB/RpiA/CoA transferase-like"/>
    <property type="match status" value="1"/>
</dbReference>
<dbReference type="PANTHER" id="PTHR23407:SF1">
    <property type="entry name" value="5-FORMYLTETRAHYDROFOLATE CYCLO-LIGASE"/>
    <property type="match status" value="1"/>
</dbReference>
<dbReference type="GO" id="GO:0005524">
    <property type="term" value="F:ATP binding"/>
    <property type="evidence" value="ECO:0007669"/>
    <property type="project" value="UniProtKB-KW"/>
</dbReference>
<dbReference type="GO" id="GO:0030272">
    <property type="term" value="F:5-formyltetrahydrofolate cyclo-ligase activity"/>
    <property type="evidence" value="ECO:0007669"/>
    <property type="project" value="UniProtKB-EC"/>
</dbReference>
<evidence type="ECO:0000313" key="8">
    <source>
        <dbReference type="EMBL" id="QGN30188.1"/>
    </source>
</evidence>
<keyword evidence="5" id="KW-0479">Metal-binding</keyword>
<dbReference type="EMBL" id="JARQDZ010000003">
    <property type="protein sequence ID" value="MDT2982953.1"/>
    <property type="molecule type" value="Genomic_DNA"/>
</dbReference>
<dbReference type="Pfam" id="PF01812">
    <property type="entry name" value="5-FTHF_cyc-lig"/>
    <property type="match status" value="1"/>
</dbReference>
<sequence>MEKPVIREHMIQTLKQMPIKQKQQKETLILQLLFSSQIWQTAESVGVIRSLPFEFDTAAIFAKGFEQNKRIAVPKAQQKKLQFYHVEPTTRYEASAFGVEEPISEQEAHHLDLLIVPGLAFSKNGYRIGFGGGYYDRFLSAFDGKTVSLVFGEQFNDQWTPDVFDIPIDKIYTDSLIRT</sequence>
<evidence type="ECO:0000313" key="6">
    <source>
        <dbReference type="EMBL" id="MDT2964217.1"/>
    </source>
</evidence>
<reference evidence="6 12" key="3">
    <citation type="submission" date="2023-03" db="EMBL/GenBank/DDBJ databases">
        <authorList>
            <person name="Shen W."/>
            <person name="Cai J."/>
        </authorList>
    </citation>
    <scope>NUCLEOTIDE SEQUENCE</scope>
    <source>
        <strain evidence="7 12">B516</strain>
        <strain evidence="6">K72-2</strain>
    </source>
</reference>
<evidence type="ECO:0000313" key="11">
    <source>
        <dbReference type="Proteomes" id="UP000422837"/>
    </source>
</evidence>
<dbReference type="SUPFAM" id="SSF100950">
    <property type="entry name" value="NagB/RpiA/CoA transferase-like"/>
    <property type="match status" value="1"/>
</dbReference>
<comment type="cofactor">
    <cofactor evidence="5">
        <name>Mg(2+)</name>
        <dbReference type="ChEBI" id="CHEBI:18420"/>
    </cofactor>
</comment>
<dbReference type="GO" id="GO:0009396">
    <property type="term" value="P:folic acid-containing compound biosynthetic process"/>
    <property type="evidence" value="ECO:0007669"/>
    <property type="project" value="TreeGrafter"/>
</dbReference>
<dbReference type="EMBL" id="CP046123">
    <property type="protein sequence ID" value="QGN30188.1"/>
    <property type="molecule type" value="Genomic_DNA"/>
</dbReference>
<organism evidence="9 10">
    <name type="scientific">Enterococcus casseliflavus</name>
    <name type="common">Enterococcus flavescens</name>
    <dbReference type="NCBI Taxonomy" id="37734"/>
    <lineage>
        <taxon>Bacteria</taxon>
        <taxon>Bacillati</taxon>
        <taxon>Bacillota</taxon>
        <taxon>Bacilli</taxon>
        <taxon>Lactobacillales</taxon>
        <taxon>Enterococcaceae</taxon>
        <taxon>Enterococcus</taxon>
    </lineage>
</organism>
<dbReference type="GO" id="GO:0035999">
    <property type="term" value="P:tetrahydrofolate interconversion"/>
    <property type="evidence" value="ECO:0007669"/>
    <property type="project" value="TreeGrafter"/>
</dbReference>
<feature type="binding site" evidence="4">
    <location>
        <begin position="127"/>
        <end position="135"/>
    </location>
    <ligand>
        <name>ATP</name>
        <dbReference type="ChEBI" id="CHEBI:30616"/>
    </ligand>
</feature>
<evidence type="ECO:0000256" key="2">
    <source>
        <dbReference type="ARBA" id="ARBA00022741"/>
    </source>
</evidence>
<evidence type="ECO:0000256" key="1">
    <source>
        <dbReference type="ARBA" id="ARBA00010638"/>
    </source>
</evidence>
<dbReference type="InterPro" id="IPR002698">
    <property type="entry name" value="FTHF_cligase"/>
</dbReference>
<reference evidence="8 11" key="2">
    <citation type="submission" date="2019-11" db="EMBL/GenBank/DDBJ databases">
        <title>Detection and genome characteristic of a blood enterococcus casselifavus isolate from Zhengzhou,china.</title>
        <authorList>
            <person name="Wen P."/>
        </authorList>
    </citation>
    <scope>NUCLEOTIDE SEQUENCE [LARGE SCALE GENOMIC DNA]</scope>
    <source>
        <strain evidence="8 11">EC291</strain>
    </source>
</reference>
<dbReference type="AlphaFoldDB" id="A0A1L8SBT3"/>
<evidence type="ECO:0000313" key="10">
    <source>
        <dbReference type="Proteomes" id="UP000286288"/>
    </source>
</evidence>